<reference evidence="10 11" key="1">
    <citation type="journal article" date="2018" name="IMA Fungus">
        <title>IMA Genome-F 9: Draft genome sequence of Annulohypoxylon stygium, Aspergillus mulundensis, Berkeleyomyces basicola (syn. Thielaviopsis basicola), Ceratocystis smalleyi, two Cercospora beticola strains, Coleophoma cylindrospora, Fusarium fracticaudum, Phialophora cf. hyalina, and Morchella septimelata.</title>
        <authorList>
            <person name="Wingfield B.D."/>
            <person name="Bills G.F."/>
            <person name="Dong Y."/>
            <person name="Huang W."/>
            <person name="Nel W.J."/>
            <person name="Swalarsk-Parry B.S."/>
            <person name="Vaghefi N."/>
            <person name="Wilken P.M."/>
            <person name="An Z."/>
            <person name="de Beer Z.W."/>
            <person name="De Vos L."/>
            <person name="Chen L."/>
            <person name="Duong T.A."/>
            <person name="Gao Y."/>
            <person name="Hammerbacher A."/>
            <person name="Kikkert J.R."/>
            <person name="Li Y."/>
            <person name="Li H."/>
            <person name="Li K."/>
            <person name="Li Q."/>
            <person name="Liu X."/>
            <person name="Ma X."/>
            <person name="Naidoo K."/>
            <person name="Pethybridge S.J."/>
            <person name="Sun J."/>
            <person name="Steenkamp E.T."/>
            <person name="van der Nest M.A."/>
            <person name="van Wyk S."/>
            <person name="Wingfield M.J."/>
            <person name="Xiong C."/>
            <person name="Yue Q."/>
            <person name="Zhang X."/>
        </authorList>
    </citation>
    <scope>NUCLEOTIDE SEQUENCE [LARGE SCALE GENOMIC DNA]</scope>
    <source>
        <strain evidence="10 11">DSM 5745</strain>
    </source>
</reference>
<feature type="active site" description="Proton donor; for dehydratase activity" evidence="6">
    <location>
        <position position="1156"/>
    </location>
</feature>
<dbReference type="InterPro" id="IPR050091">
    <property type="entry name" value="PKS_NRPS_Biosynth_Enz"/>
</dbReference>
<dbReference type="CDD" id="cd02440">
    <property type="entry name" value="AdoMet_MTases"/>
    <property type="match status" value="1"/>
</dbReference>
<keyword evidence="2" id="KW-0597">Phosphoprotein</keyword>
<dbReference type="InterPro" id="IPR014031">
    <property type="entry name" value="Ketoacyl_synth_C"/>
</dbReference>
<feature type="domain" description="Carrier" evidence="7">
    <location>
        <begin position="2454"/>
        <end position="2535"/>
    </location>
</feature>
<dbReference type="SUPFAM" id="SSF47336">
    <property type="entry name" value="ACP-like"/>
    <property type="match status" value="1"/>
</dbReference>
<dbReference type="InterPro" id="IPR016036">
    <property type="entry name" value="Malonyl_transacylase_ACP-bd"/>
</dbReference>
<dbReference type="Gene3D" id="3.40.50.150">
    <property type="entry name" value="Vaccinia Virus protein VP39"/>
    <property type="match status" value="1"/>
</dbReference>
<dbReference type="InterPro" id="IPR036736">
    <property type="entry name" value="ACP-like_sf"/>
</dbReference>
<dbReference type="InterPro" id="IPR036291">
    <property type="entry name" value="NAD(P)-bd_dom_sf"/>
</dbReference>
<dbReference type="PROSITE" id="PS00606">
    <property type="entry name" value="KS3_1"/>
    <property type="match status" value="1"/>
</dbReference>
<dbReference type="InterPro" id="IPR013217">
    <property type="entry name" value="Methyltransf_12"/>
</dbReference>
<feature type="region of interest" description="N-terminal hotdog fold" evidence="6">
    <location>
        <begin position="942"/>
        <end position="1081"/>
    </location>
</feature>
<dbReference type="Pfam" id="PF02801">
    <property type="entry name" value="Ketoacyl-synt_C"/>
    <property type="match status" value="1"/>
</dbReference>
<dbReference type="InterPro" id="IPR016035">
    <property type="entry name" value="Acyl_Trfase/lysoPLipase"/>
</dbReference>
<proteinExistence type="predicted"/>
<dbReference type="CDD" id="cd00833">
    <property type="entry name" value="PKS"/>
    <property type="match status" value="1"/>
</dbReference>
<dbReference type="SMART" id="SM00825">
    <property type="entry name" value="PKS_KS"/>
    <property type="match status" value="1"/>
</dbReference>
<dbReference type="GO" id="GO:0006633">
    <property type="term" value="P:fatty acid biosynthetic process"/>
    <property type="evidence" value="ECO:0007669"/>
    <property type="project" value="InterPro"/>
</dbReference>
<dbReference type="Gene3D" id="3.40.47.10">
    <property type="match status" value="1"/>
</dbReference>
<dbReference type="PANTHER" id="PTHR43775">
    <property type="entry name" value="FATTY ACID SYNTHASE"/>
    <property type="match status" value="1"/>
</dbReference>
<dbReference type="Pfam" id="PF08659">
    <property type="entry name" value="KR"/>
    <property type="match status" value="1"/>
</dbReference>
<evidence type="ECO:0000256" key="4">
    <source>
        <dbReference type="ARBA" id="ARBA00022679"/>
    </source>
</evidence>
<dbReference type="Gene3D" id="1.10.1200.10">
    <property type="entry name" value="ACP-like"/>
    <property type="match status" value="1"/>
</dbReference>
<dbReference type="InterPro" id="IPR016039">
    <property type="entry name" value="Thiolase-like"/>
</dbReference>
<dbReference type="InterPro" id="IPR014043">
    <property type="entry name" value="Acyl_transferase_dom"/>
</dbReference>
<evidence type="ECO:0000256" key="3">
    <source>
        <dbReference type="ARBA" id="ARBA00022603"/>
    </source>
</evidence>
<dbReference type="GO" id="GO:0004315">
    <property type="term" value="F:3-oxoacyl-[acyl-carrier-protein] synthase activity"/>
    <property type="evidence" value="ECO:0007669"/>
    <property type="project" value="InterPro"/>
</dbReference>
<feature type="domain" description="Ketosynthase family 3 (KS3)" evidence="8">
    <location>
        <begin position="10"/>
        <end position="441"/>
    </location>
</feature>
<comment type="caution">
    <text evidence="10">The sequence shown here is derived from an EMBL/GenBank/DDBJ whole genome shotgun (WGS) entry which is preliminary data.</text>
</comment>
<dbReference type="InterPro" id="IPR020841">
    <property type="entry name" value="PKS_Beta-ketoAc_synthase_dom"/>
</dbReference>
<evidence type="ECO:0000256" key="5">
    <source>
        <dbReference type="ARBA" id="ARBA00023268"/>
    </source>
</evidence>
<dbReference type="SMART" id="SM00826">
    <property type="entry name" value="PKS_DH"/>
    <property type="match status" value="1"/>
</dbReference>
<keyword evidence="5" id="KW-0511">Multifunctional enzyme</keyword>
<evidence type="ECO:0000259" key="7">
    <source>
        <dbReference type="PROSITE" id="PS50075"/>
    </source>
</evidence>
<dbReference type="SUPFAM" id="SSF53335">
    <property type="entry name" value="S-adenosyl-L-methionine-dependent methyltransferases"/>
    <property type="match status" value="1"/>
</dbReference>
<dbReference type="PROSITE" id="PS50075">
    <property type="entry name" value="CARRIER"/>
    <property type="match status" value="1"/>
</dbReference>
<dbReference type="InterPro" id="IPR014030">
    <property type="entry name" value="Ketoacyl_synth_N"/>
</dbReference>
<dbReference type="InterPro" id="IPR009081">
    <property type="entry name" value="PP-bd_ACP"/>
</dbReference>
<dbReference type="InterPro" id="IPR042104">
    <property type="entry name" value="PKS_dehydratase_sf"/>
</dbReference>
<sequence>MTQSKSASPNEPIAIIGSGCRFPGQSSSPSKLWQLLLKPRDLRKEIPVDRFNSKAFYHPDHNHHGTSNVLHSYLLDEDHRAFDAQFFSIKPAEAHCMDPQHRILLETVYESIESAGLRMEDLKGSDTAVYVGLMYADYGDMLLRDPESFPTYVSTGTTRSILSNRVSYFFDWHGPSMTIDTACSSSLVAVHEAVQLLRSGRSRVAVAAGANLCILPEPYIAESKLQMLSPTGQSRMWDSKANGYARGEGIAAVVLKTLRDALADGDHIECLVRETGINQDGRTKGITMPSALAQTALIRDTYTRAGLDLQRPEDRPQYFEAHGTGTPTGDPLEAEAIHKAFSQAGCDGHLYVGSIKTVIGHTEGTAGVAGLLKASMALQNAIVPANMLFDELNPNIAPFYTNLEIATSAQPWPNLAPGVPRRASVNSFGFGGTNAHAIVEAYTPEPESQVESDVAFVPFLFSAASDKSLERSLAAYATYLEEHESVSMRDLAWSLHSRRSRFPTVAAVSGTTRERLLESLRAKLDPSEAAKSASQPQQISRVKEPKILGVFTGQGAQWATMGRELWQHSPKVREIIKSLDDALQSLPSGDRPDWTLSAELMADAADSRIASAEVSQPMCTAVQLVLLQLLHAAGVSLHAVVGHSSGEIAAAHAAGFLSATDAIRIAYYRGMCSRYAQGPNGEKGAMLAVGTSLADAEELCGEPEFEGRITVAAVNSATSVTLSGDADVIVLAKEVLDEENKFARLLVVDKAYHSHHMVSASDRYLALLQNVQMSIHQPSDTAPRWYSSVTGNEVTWDQAENLAAAYWNDNLVNRVRYTDAVECAVESNGPFDITVELGPHPALRGPTLQNLQDLGQPSPVYTPTLRRGANGVEAMADCLGALWQTLPIASLDLAQYDTFVRDDDTKPKLLKDLPSYAWDHDQVYWYEPRVWKATRSRKMPSHPLLGVQCPDGVEQEFRWRNFLTPRELPWLLDHRIQGQIVFPGAGYVCAAVEAAKAMSSSDAVSIRLVELLDIAIPQALVFTNESASVETLVSITNIVHEHKGSNNMLTANFAFYSAVGRESTVMTRNAAGRLRVTYGEPSVHALPKQRPSLAGDMVDVPSERFYNSLESLGYGYTGPFRALTNLRRKHGVTTGSILQQPSQETESLTIRPATLDAAIQTVLLARSFPGDGELWRLQVPRGVRRIVVNPMLCEVADASVETAFPADCVLAQADGVETEGDIDIYSPDGQYTMARIEGMQAVPVEAATAETDRPFFSGVVWRHVSPDDEAAPFLGRATADNYELAYVMERVAAFYLKQLHLSFPDDDAARHKGPYIGLLNFASHITKTVAAGEHRYARPEWVEDSQDLIMRESQRFPENVDLALMHIIAEHIVDAVRGDSHILEHLTKNNMLARYYEEAMGMRYYIEHLGRVVGLLGHRYPHMKILEIGEICLVLTLAQMMETDLTPGAGTGAATKQALNNLGGSFSSYTFTDISSGFFDNARELFGLQDKMRFQVLDIEKDLISQEFPEHSYDLVIASFVLHATSTLKSSLNNVRRLLKPGGYLILLEVSNPDVARLGYIFGSLPGWWLGAEDGRVLSPCVTNAEWDRLLRETGFSGIDTVTSDVDSLPFPASTIVSQALDSTVEFLRDPPRAGSTPRLLDNATVEIAVLGGVSERMKAVREEILHQLTLRFGSVSAVDSLEDLQSNPELIPSGALTLNLSDLDAPIFKDLTTASLAGIKLLYEQSRYVLWVTEDSRGGNAYHHQSLGLGRSMAVEIRHVQSQFLDLDVVTTKSASTIISALLRFLLVNVSESSDRAQELLWSTEPELAIVQGKEMIPRVKLNHDANTRYNATRRPISEPINIRAGNGVIEVARTSSGRYSVVQSSIPSPASTLAVAGKKRIRVDTSSLNPIPLTGNDSLYLFAGIILSTREKVMGFATTSASIVDVPDTWIMPVEGDVGPSLSDALSHILIRSILTLVSDGGVLIVIGEHQPLTEMLQRHASIRGIRVIFIASGEAPGIKPMMPSAQVTFHPQAHIRTIRNALPSIPVSVLDMGLDSGEGGILWGQLRSALHPDSTFEKLSAILDRPVRYTSSDVAAQVIRAMSSLQRCQASATPADSQIKDLTIQEVPGLPADSQSPLQLIDWTRPETVTALARSVGEYPLIKSDKTYWLVGLTGSLGLSLCRWLVQHGARNIVLTSRNPNIDGEALMEIVGCSGARVEIYPGDVTDPTSLRAVYDRINSTLPSIAGVAQGAMVLDDTLIKDMDISSMERVMRPKVTGSIHLDALFSPSPTHAPLPLDFFIFFSSATCITGNIGQSNYAAANMFMASMAANRRRRGLAGSVIHIGAIMGVGYVTRETTEALQRNLQKSGHVWMSEGDFHAVFAEGILAGYPETHADFGGGHGWENGEIICGLRLTETTDEQRPLWTYNPQFHHLVQSASNTSSSDEDSALNKHISLKSQLQDVRTSEQLFDIVKNSFLRKLRILLGISPSETSASEQQNVVERVAEELGIDSLNIVEIRSWFLKELKADIPVLRILGGATIGDIIRFALEKVPSELVPNLVSEVVEDSVVQQGKAATVTVAA</sequence>
<dbReference type="SMART" id="SM00827">
    <property type="entry name" value="PKS_AT"/>
    <property type="match status" value="1"/>
</dbReference>
<evidence type="ECO:0000256" key="1">
    <source>
        <dbReference type="ARBA" id="ARBA00022450"/>
    </source>
</evidence>
<dbReference type="PANTHER" id="PTHR43775:SF20">
    <property type="entry name" value="HYBRID PKS-NRPS SYNTHETASE APDA"/>
    <property type="match status" value="1"/>
</dbReference>
<dbReference type="STRING" id="1810919.A0A3D8QJ14"/>
<dbReference type="GO" id="GO:0008168">
    <property type="term" value="F:methyltransferase activity"/>
    <property type="evidence" value="ECO:0007669"/>
    <property type="project" value="UniProtKB-KW"/>
</dbReference>
<keyword evidence="3" id="KW-0489">Methyltransferase</keyword>
<dbReference type="InterPro" id="IPR057326">
    <property type="entry name" value="KR_dom"/>
</dbReference>
<dbReference type="GO" id="GO:0004312">
    <property type="term" value="F:fatty acid synthase activity"/>
    <property type="evidence" value="ECO:0007669"/>
    <property type="project" value="TreeGrafter"/>
</dbReference>
<dbReference type="InterPro" id="IPR013968">
    <property type="entry name" value="PKS_KR"/>
</dbReference>
<accession>A0A3D8QJ14</accession>
<dbReference type="GeneID" id="38120811"/>
<dbReference type="InterPro" id="IPR020807">
    <property type="entry name" value="PKS_DH"/>
</dbReference>
<evidence type="ECO:0000256" key="2">
    <source>
        <dbReference type="ARBA" id="ARBA00022553"/>
    </source>
</evidence>
<dbReference type="PROSITE" id="PS52019">
    <property type="entry name" value="PKS_MFAS_DH"/>
    <property type="match status" value="1"/>
</dbReference>
<dbReference type="GO" id="GO:0032259">
    <property type="term" value="P:methylation"/>
    <property type="evidence" value="ECO:0007669"/>
    <property type="project" value="UniProtKB-KW"/>
</dbReference>
<organism evidence="10 11">
    <name type="scientific">Aspergillus mulundensis</name>
    <dbReference type="NCBI Taxonomy" id="1810919"/>
    <lineage>
        <taxon>Eukaryota</taxon>
        <taxon>Fungi</taxon>
        <taxon>Dikarya</taxon>
        <taxon>Ascomycota</taxon>
        <taxon>Pezizomycotina</taxon>
        <taxon>Eurotiomycetes</taxon>
        <taxon>Eurotiomycetidae</taxon>
        <taxon>Eurotiales</taxon>
        <taxon>Aspergillaceae</taxon>
        <taxon>Aspergillus</taxon>
        <taxon>Aspergillus subgen. Nidulantes</taxon>
    </lineage>
</organism>
<keyword evidence="4" id="KW-0808">Transferase</keyword>
<feature type="region of interest" description="C-terminal hotdog fold" evidence="6">
    <location>
        <begin position="1097"/>
        <end position="1250"/>
    </location>
</feature>
<protein>
    <submittedName>
        <fullName evidence="10">Uncharacterized protein</fullName>
    </submittedName>
</protein>
<dbReference type="Pfam" id="PF08242">
    <property type="entry name" value="Methyltransf_12"/>
    <property type="match status" value="1"/>
</dbReference>
<evidence type="ECO:0000259" key="9">
    <source>
        <dbReference type="PROSITE" id="PS52019"/>
    </source>
</evidence>
<evidence type="ECO:0000259" key="8">
    <source>
        <dbReference type="PROSITE" id="PS52004"/>
    </source>
</evidence>
<dbReference type="SUPFAM" id="SSF51735">
    <property type="entry name" value="NAD(P)-binding Rossmann-fold domains"/>
    <property type="match status" value="1"/>
</dbReference>
<dbReference type="RefSeq" id="XP_026598900.1">
    <property type="nucleotide sequence ID" value="XM_026752457.1"/>
</dbReference>
<dbReference type="InterPro" id="IPR049900">
    <property type="entry name" value="PKS_mFAS_DH"/>
</dbReference>
<dbReference type="InterPro" id="IPR018201">
    <property type="entry name" value="Ketoacyl_synth_AS"/>
</dbReference>
<dbReference type="InterPro" id="IPR001227">
    <property type="entry name" value="Ac_transferase_dom_sf"/>
</dbReference>
<dbReference type="Pfam" id="PF00109">
    <property type="entry name" value="ketoacyl-synt"/>
    <property type="match status" value="1"/>
</dbReference>
<dbReference type="Pfam" id="PF16197">
    <property type="entry name" value="KAsynt_C_assoc"/>
    <property type="match status" value="1"/>
</dbReference>
<dbReference type="GO" id="GO:0031177">
    <property type="term" value="F:phosphopantetheine binding"/>
    <property type="evidence" value="ECO:0007669"/>
    <property type="project" value="InterPro"/>
</dbReference>
<dbReference type="SMART" id="SM00822">
    <property type="entry name" value="PKS_KR"/>
    <property type="match status" value="1"/>
</dbReference>
<name>A0A3D8QJ14_9EURO</name>
<dbReference type="Gene3D" id="3.10.129.110">
    <property type="entry name" value="Polyketide synthase dehydratase"/>
    <property type="match status" value="1"/>
</dbReference>
<dbReference type="Pfam" id="PF21089">
    <property type="entry name" value="PKS_DH_N"/>
    <property type="match status" value="1"/>
</dbReference>
<dbReference type="InterPro" id="IPR049551">
    <property type="entry name" value="PKS_DH_C"/>
</dbReference>
<dbReference type="SMART" id="SM00823">
    <property type="entry name" value="PKS_PP"/>
    <property type="match status" value="1"/>
</dbReference>
<dbReference type="Gene3D" id="3.40.50.720">
    <property type="entry name" value="NAD(P)-binding Rossmann-like Domain"/>
    <property type="match status" value="1"/>
</dbReference>
<dbReference type="Gene3D" id="3.40.366.10">
    <property type="entry name" value="Malonyl-Coenzyme A Acyl Carrier Protein, domain 2"/>
    <property type="match status" value="1"/>
</dbReference>
<keyword evidence="11" id="KW-1185">Reference proteome</keyword>
<dbReference type="InterPro" id="IPR032821">
    <property type="entry name" value="PKS_assoc"/>
</dbReference>
<dbReference type="FunFam" id="3.40.47.10:FF:000019">
    <property type="entry name" value="Polyketide synthase type I"/>
    <property type="match status" value="1"/>
</dbReference>
<dbReference type="Pfam" id="PF00698">
    <property type="entry name" value="Acyl_transf_1"/>
    <property type="match status" value="1"/>
</dbReference>
<dbReference type="GO" id="GO:0044550">
    <property type="term" value="P:secondary metabolite biosynthetic process"/>
    <property type="evidence" value="ECO:0007669"/>
    <property type="project" value="UniProtKB-ARBA"/>
</dbReference>
<gene>
    <name evidence="10" type="ORF">DSM5745_10441</name>
</gene>
<dbReference type="Proteomes" id="UP000256690">
    <property type="component" value="Unassembled WGS sequence"/>
</dbReference>
<dbReference type="PROSITE" id="PS52004">
    <property type="entry name" value="KS3_2"/>
    <property type="match status" value="1"/>
</dbReference>
<dbReference type="InterPro" id="IPR006162">
    <property type="entry name" value="Ppantetheine_attach_site"/>
</dbReference>
<feature type="domain" description="PKS/mFAS DH" evidence="9">
    <location>
        <begin position="942"/>
        <end position="1250"/>
    </location>
</feature>
<dbReference type="EMBL" id="PVWQ01000016">
    <property type="protein sequence ID" value="RDW61769.1"/>
    <property type="molecule type" value="Genomic_DNA"/>
</dbReference>
<dbReference type="OrthoDB" id="329835at2759"/>
<dbReference type="InterPro" id="IPR049552">
    <property type="entry name" value="PKS_DH_N"/>
</dbReference>
<dbReference type="SUPFAM" id="SSF53901">
    <property type="entry name" value="Thiolase-like"/>
    <property type="match status" value="1"/>
</dbReference>
<evidence type="ECO:0000313" key="10">
    <source>
        <dbReference type="EMBL" id="RDW61769.1"/>
    </source>
</evidence>
<dbReference type="Pfam" id="PF14765">
    <property type="entry name" value="PS-DH"/>
    <property type="match status" value="1"/>
</dbReference>
<dbReference type="SUPFAM" id="SSF52151">
    <property type="entry name" value="FabD/lysophospholipase-like"/>
    <property type="match status" value="1"/>
</dbReference>
<evidence type="ECO:0000313" key="11">
    <source>
        <dbReference type="Proteomes" id="UP000256690"/>
    </source>
</evidence>
<keyword evidence="1" id="KW-0596">Phosphopantetheine</keyword>
<evidence type="ECO:0000256" key="6">
    <source>
        <dbReference type="PROSITE-ProRule" id="PRU01363"/>
    </source>
</evidence>
<dbReference type="InterPro" id="IPR020806">
    <property type="entry name" value="PKS_PP-bd"/>
</dbReference>
<dbReference type="PROSITE" id="PS00012">
    <property type="entry name" value="PHOSPHOPANTETHEINE"/>
    <property type="match status" value="1"/>
</dbReference>
<dbReference type="SUPFAM" id="SSF55048">
    <property type="entry name" value="Probable ACP-binding domain of malonyl-CoA ACP transacylase"/>
    <property type="match status" value="1"/>
</dbReference>
<feature type="active site" description="Proton acceptor; for dehydratase activity" evidence="6">
    <location>
        <position position="974"/>
    </location>
</feature>
<dbReference type="InterPro" id="IPR029063">
    <property type="entry name" value="SAM-dependent_MTases_sf"/>
</dbReference>